<dbReference type="AlphaFoldDB" id="A0A9Q8YB99"/>
<evidence type="ECO:0000313" key="5">
    <source>
        <dbReference type="EMBL" id="USJ25608.1"/>
    </source>
</evidence>
<feature type="domain" description="HTH luxR-type" evidence="4">
    <location>
        <begin position="167"/>
        <end position="232"/>
    </location>
</feature>
<dbReference type="PANTHER" id="PTHR44688">
    <property type="entry name" value="DNA-BINDING TRANSCRIPTIONAL ACTIVATOR DEVR_DOSR"/>
    <property type="match status" value="1"/>
</dbReference>
<keyword evidence="1" id="KW-0805">Transcription regulation</keyword>
<sequence length="234" mass="26550">MKSWFQKLTDVSTVARTKEMFNEALTELAEELGFEYYAYLNLQPIGTFAVSNYHPEWQDWYFANSFNEIDPVIQIARATMKAFTWSSENSRTVRSRRVRQFYLDAAGFGIRSGITIPVATAFRRIAMLTMASHKPSLSLKGDVDPVAAAMAVAQLHVRIEQTNIEPTAKPSIALTTRQALMLKWASEGKSMRVIADIENMSYWNVNFHMNNARRKLNAYSLPQATALATKLKLI</sequence>
<organism evidence="5 6">
    <name type="scientific">Ensifer adhaerens</name>
    <name type="common">Sinorhizobium morelense</name>
    <dbReference type="NCBI Taxonomy" id="106592"/>
    <lineage>
        <taxon>Bacteria</taxon>
        <taxon>Pseudomonadati</taxon>
        <taxon>Pseudomonadota</taxon>
        <taxon>Alphaproteobacteria</taxon>
        <taxon>Hyphomicrobiales</taxon>
        <taxon>Rhizobiaceae</taxon>
        <taxon>Sinorhizobium/Ensifer group</taxon>
        <taxon>Ensifer</taxon>
    </lineage>
</organism>
<dbReference type="Pfam" id="PF03472">
    <property type="entry name" value="Autoind_bind"/>
    <property type="match status" value="1"/>
</dbReference>
<evidence type="ECO:0000256" key="1">
    <source>
        <dbReference type="ARBA" id="ARBA00023015"/>
    </source>
</evidence>
<dbReference type="SMART" id="SM00421">
    <property type="entry name" value="HTH_LUXR"/>
    <property type="match status" value="1"/>
</dbReference>
<dbReference type="InterPro" id="IPR036388">
    <property type="entry name" value="WH-like_DNA-bd_sf"/>
</dbReference>
<geneLocation type="plasmid" evidence="5 6">
    <name>pA</name>
</geneLocation>
<dbReference type="PROSITE" id="PS50043">
    <property type="entry name" value="HTH_LUXR_2"/>
    <property type="match status" value="1"/>
</dbReference>
<evidence type="ECO:0000256" key="3">
    <source>
        <dbReference type="ARBA" id="ARBA00023163"/>
    </source>
</evidence>
<dbReference type="EMBL" id="CP098808">
    <property type="protein sequence ID" value="USJ25608.1"/>
    <property type="molecule type" value="Genomic_DNA"/>
</dbReference>
<protein>
    <submittedName>
        <fullName evidence="5">Autoinducer binding domain-containing protein</fullName>
    </submittedName>
</protein>
<proteinExistence type="predicted"/>
<dbReference type="SUPFAM" id="SSF46894">
    <property type="entry name" value="C-terminal effector domain of the bipartite response regulators"/>
    <property type="match status" value="1"/>
</dbReference>
<accession>A0A9Q8YB99</accession>
<dbReference type="SUPFAM" id="SSF75516">
    <property type="entry name" value="Pheromone-binding domain of LuxR-like quorum-sensing transcription factors"/>
    <property type="match status" value="1"/>
</dbReference>
<dbReference type="InterPro" id="IPR000792">
    <property type="entry name" value="Tscrpt_reg_LuxR_C"/>
</dbReference>
<dbReference type="RefSeq" id="WP_246713211.1">
    <property type="nucleotide sequence ID" value="NZ_CP030263.1"/>
</dbReference>
<dbReference type="GO" id="GO:0006355">
    <property type="term" value="P:regulation of DNA-templated transcription"/>
    <property type="evidence" value="ECO:0007669"/>
    <property type="project" value="InterPro"/>
</dbReference>
<dbReference type="InterPro" id="IPR005143">
    <property type="entry name" value="TF_LuxR_autoind-bd_dom"/>
</dbReference>
<dbReference type="Gene3D" id="1.10.10.10">
    <property type="entry name" value="Winged helix-like DNA-binding domain superfamily/Winged helix DNA-binding domain"/>
    <property type="match status" value="1"/>
</dbReference>
<keyword evidence="5" id="KW-0614">Plasmid</keyword>
<dbReference type="InterPro" id="IPR036693">
    <property type="entry name" value="TF_LuxR_autoind-bd_dom_sf"/>
</dbReference>
<dbReference type="PANTHER" id="PTHR44688:SF16">
    <property type="entry name" value="DNA-BINDING TRANSCRIPTIONAL ACTIVATOR DEVR_DOSR"/>
    <property type="match status" value="1"/>
</dbReference>
<dbReference type="Pfam" id="PF00196">
    <property type="entry name" value="GerE"/>
    <property type="match status" value="1"/>
</dbReference>
<dbReference type="Gene3D" id="3.30.450.80">
    <property type="entry name" value="Transcription factor LuxR-like, autoinducer-binding domain"/>
    <property type="match status" value="1"/>
</dbReference>
<keyword evidence="3" id="KW-0804">Transcription</keyword>
<dbReference type="GO" id="GO:0003677">
    <property type="term" value="F:DNA binding"/>
    <property type="evidence" value="ECO:0007669"/>
    <property type="project" value="UniProtKB-KW"/>
</dbReference>
<evidence type="ECO:0000313" key="6">
    <source>
        <dbReference type="Proteomes" id="UP001055460"/>
    </source>
</evidence>
<name>A0A9Q8YB99_ENSAD</name>
<gene>
    <name evidence="5" type="ORF">NE863_24325</name>
</gene>
<dbReference type="CDD" id="cd06170">
    <property type="entry name" value="LuxR_C_like"/>
    <property type="match status" value="1"/>
</dbReference>
<evidence type="ECO:0000259" key="4">
    <source>
        <dbReference type="PROSITE" id="PS50043"/>
    </source>
</evidence>
<reference evidence="5" key="1">
    <citation type="submission" date="2022-06" db="EMBL/GenBank/DDBJ databases">
        <title>Physiological and biochemical characterization and genomic elucidation of a strain of the genus Ensifer adhaerens M8 that combines arsenic oxidation and chromium reduction.</title>
        <authorList>
            <person name="Li X."/>
            <person name="Yu c."/>
        </authorList>
    </citation>
    <scope>NUCLEOTIDE SEQUENCE</scope>
    <source>
        <strain evidence="5">M8</strain>
        <plasmid evidence="5">pA</plasmid>
    </source>
</reference>
<dbReference type="Proteomes" id="UP001055460">
    <property type="component" value="Plasmid pA"/>
</dbReference>
<dbReference type="InterPro" id="IPR016032">
    <property type="entry name" value="Sig_transdc_resp-reg_C-effctor"/>
</dbReference>
<evidence type="ECO:0000256" key="2">
    <source>
        <dbReference type="ARBA" id="ARBA00023125"/>
    </source>
</evidence>
<keyword evidence="2" id="KW-0238">DNA-binding</keyword>